<dbReference type="SUPFAM" id="SSF56112">
    <property type="entry name" value="Protein kinase-like (PK-like)"/>
    <property type="match status" value="1"/>
</dbReference>
<protein>
    <recommendedName>
        <fullName evidence="4">Protein kinase domain-containing protein</fullName>
    </recommendedName>
</protein>
<evidence type="ECO:0000259" key="4">
    <source>
        <dbReference type="PROSITE" id="PS50011"/>
    </source>
</evidence>
<organism evidence="5 6">
    <name type="scientific">Rhizophagus irregularis (strain DAOM 197198w)</name>
    <name type="common">Glomus intraradices</name>
    <dbReference type="NCBI Taxonomy" id="1432141"/>
    <lineage>
        <taxon>Eukaryota</taxon>
        <taxon>Fungi</taxon>
        <taxon>Fungi incertae sedis</taxon>
        <taxon>Mucoromycota</taxon>
        <taxon>Glomeromycotina</taxon>
        <taxon>Glomeromycetes</taxon>
        <taxon>Glomerales</taxon>
        <taxon>Glomeraceae</taxon>
        <taxon>Rhizophagus</taxon>
    </lineage>
</organism>
<dbReference type="GO" id="GO:0005576">
    <property type="term" value="C:extracellular region"/>
    <property type="evidence" value="ECO:0007669"/>
    <property type="project" value="UniProtKB-SubCell"/>
</dbReference>
<dbReference type="PROSITE" id="PS50011">
    <property type="entry name" value="PROTEIN_KINASE_DOM"/>
    <property type="match status" value="1"/>
</dbReference>
<dbReference type="InterPro" id="IPR000719">
    <property type="entry name" value="Prot_kinase_dom"/>
</dbReference>
<keyword evidence="6" id="KW-1185">Reference proteome</keyword>
<comment type="caution">
    <text evidence="5">The sequence shown here is derived from an EMBL/GenBank/DDBJ whole genome shotgun (WGS) entry which is preliminary data.</text>
</comment>
<evidence type="ECO:0000313" key="6">
    <source>
        <dbReference type="Proteomes" id="UP000022910"/>
    </source>
</evidence>
<dbReference type="HOGENOM" id="CLU_028901_0_0_1"/>
<proteinExistence type="predicted"/>
<dbReference type="SMR" id="A0A015JLS4"/>
<sequence length="496" mass="56853">MSIDSTPITLWCLEYRSSSFSITIGNNNSIFDLKKAIFKKISVPNNVKAKNLSLWSVNVEESQLESNTPDGLMTVENEIKIATQKVGNTFYGVQDNNIRVVVRVPVATSQPVAVPSIPKNITAEVIKQLVQSPGQLPNRSDLANFLNENPPVKIPLAPIHFFQFKTGDLDGITDEERDIYFIQNAEEECTSLFSKLLGQLIFPPSYGKNENSYHDLWDSIIKNTMKIFGKHNTSLPTLEFDRNTSKRTTTDHNRPDMVVIVRNICPFQGEEKSQEDAEDLSKELTKKFQGHVLPIIVNLCLPRDFPDFETIIRSNRTVVELRYAITKKFTNEGQVTYLKEIYGMLQANNVRFSDRLEYSSKHSVHLVLHREQQEPSNLKELLQALICILTCLKSMHSIDPNLIMHRDIQWPNIIRHYDKYQRFILIDFDYTTFSPSSELLKEFSKNDYAHEMLIRKHNFKVDIWGIGHLVASCNISSISSDLSSFSVNLYKSDLKK</sequence>
<reference evidence="5 6" key="1">
    <citation type="submission" date="2014-02" db="EMBL/GenBank/DDBJ databases">
        <title>Single nucleus genome sequencing reveals high similarity among nuclei of an endomycorrhizal fungus.</title>
        <authorList>
            <person name="Lin K."/>
            <person name="Geurts R."/>
            <person name="Zhang Z."/>
            <person name="Limpens E."/>
            <person name="Saunders D.G."/>
            <person name="Mu D."/>
            <person name="Pang E."/>
            <person name="Cao H."/>
            <person name="Cha H."/>
            <person name="Lin T."/>
            <person name="Zhou Q."/>
            <person name="Shang Y."/>
            <person name="Li Y."/>
            <person name="Ivanov S."/>
            <person name="Sharma T."/>
            <person name="Velzen R.V."/>
            <person name="Ruijter N.D."/>
            <person name="Aanen D.K."/>
            <person name="Win J."/>
            <person name="Kamoun S."/>
            <person name="Bisseling T."/>
            <person name="Huang S."/>
        </authorList>
    </citation>
    <scope>NUCLEOTIDE SEQUENCE [LARGE SCALE GENOMIC DNA]</scope>
    <source>
        <strain evidence="6">DAOM197198w</strain>
    </source>
</reference>
<dbReference type="AlphaFoldDB" id="A0A015JLS4"/>
<dbReference type="InterPro" id="IPR045379">
    <property type="entry name" value="Crinkler_N"/>
</dbReference>
<dbReference type="Proteomes" id="UP000022910">
    <property type="component" value="Unassembled WGS sequence"/>
</dbReference>
<dbReference type="OrthoDB" id="2379186at2759"/>
<dbReference type="Gene3D" id="1.10.510.10">
    <property type="entry name" value="Transferase(Phosphotransferase) domain 1"/>
    <property type="match status" value="1"/>
</dbReference>
<dbReference type="GO" id="GO:0004672">
    <property type="term" value="F:protein kinase activity"/>
    <property type="evidence" value="ECO:0007669"/>
    <property type="project" value="InterPro"/>
</dbReference>
<accession>A0A015JLS4</accession>
<evidence type="ECO:0000313" key="5">
    <source>
        <dbReference type="EMBL" id="EXX55909.1"/>
    </source>
</evidence>
<feature type="domain" description="Protein kinase" evidence="4">
    <location>
        <begin position="222"/>
        <end position="496"/>
    </location>
</feature>
<name>A0A015JLS4_RHIIW</name>
<dbReference type="GO" id="GO:0005524">
    <property type="term" value="F:ATP binding"/>
    <property type="evidence" value="ECO:0007669"/>
    <property type="project" value="InterPro"/>
</dbReference>
<dbReference type="Pfam" id="PF20147">
    <property type="entry name" value="Crinkler"/>
    <property type="match status" value="1"/>
</dbReference>
<gene>
    <name evidence="5" type="ORF">RirG_221070</name>
</gene>
<evidence type="ECO:0000256" key="2">
    <source>
        <dbReference type="ARBA" id="ARBA00004613"/>
    </source>
</evidence>
<keyword evidence="3" id="KW-0964">Secreted</keyword>
<dbReference type="InterPro" id="IPR011009">
    <property type="entry name" value="Kinase-like_dom_sf"/>
</dbReference>
<evidence type="ECO:0000256" key="3">
    <source>
        <dbReference type="ARBA" id="ARBA00022525"/>
    </source>
</evidence>
<evidence type="ECO:0000256" key="1">
    <source>
        <dbReference type="ARBA" id="ARBA00004340"/>
    </source>
</evidence>
<comment type="subcellular location">
    <subcellularLocation>
        <location evidence="1">Host cell</location>
    </subcellularLocation>
    <subcellularLocation>
        <location evidence="2">Secreted</location>
    </subcellularLocation>
</comment>
<dbReference type="EMBL" id="JEMT01027925">
    <property type="protein sequence ID" value="EXX55909.1"/>
    <property type="molecule type" value="Genomic_DNA"/>
</dbReference>
<dbReference type="GO" id="GO:0043657">
    <property type="term" value="C:host cell"/>
    <property type="evidence" value="ECO:0007669"/>
    <property type="project" value="UniProtKB-SubCell"/>
</dbReference>